<organism evidence="8 9">
    <name type="scientific">Escallonia herrerae</name>
    <dbReference type="NCBI Taxonomy" id="1293975"/>
    <lineage>
        <taxon>Eukaryota</taxon>
        <taxon>Viridiplantae</taxon>
        <taxon>Streptophyta</taxon>
        <taxon>Embryophyta</taxon>
        <taxon>Tracheophyta</taxon>
        <taxon>Spermatophyta</taxon>
        <taxon>Magnoliopsida</taxon>
        <taxon>eudicotyledons</taxon>
        <taxon>Gunneridae</taxon>
        <taxon>Pentapetalae</taxon>
        <taxon>asterids</taxon>
        <taxon>campanulids</taxon>
        <taxon>Escalloniales</taxon>
        <taxon>Escalloniaceae</taxon>
        <taxon>Escallonia</taxon>
    </lineage>
</organism>
<accession>A0AA88XAP8</accession>
<gene>
    <name evidence="8" type="ORF">RJ639_001092</name>
</gene>
<dbReference type="GO" id="GO:0006355">
    <property type="term" value="P:regulation of DNA-templated transcription"/>
    <property type="evidence" value="ECO:0007669"/>
    <property type="project" value="InterPro"/>
</dbReference>
<evidence type="ECO:0000259" key="7">
    <source>
        <dbReference type="PROSITE" id="PS51005"/>
    </source>
</evidence>
<comment type="caution">
    <text evidence="8">The sequence shown here is derived from an EMBL/GenBank/DDBJ whole genome shotgun (WGS) entry which is preliminary data.</text>
</comment>
<evidence type="ECO:0000256" key="4">
    <source>
        <dbReference type="ARBA" id="ARBA00023163"/>
    </source>
</evidence>
<dbReference type="AlphaFoldDB" id="A0AA88XAP8"/>
<sequence>MAVLPVKSLPVGYRFRPTDEELINHYLRLKINGFDKEVEVIREVDVCKWEPWDLPDFSMIESNDNEWFFFCPKDRKYQNGQRLNRATAAGFWKATGRDRQIKTSKGTNVIGRKKTLVFHTGRAPKGERSHWVIHEYVATDEALDGTHPGQYSRRYLLRNLQLSTAECGLMNLLQSAFVLCRLFKKHDWKQDEKAESSNCDEDTRVQPVTPGEQAQTKPTSVESCQAESAEREILDASLLLDYNSNRLISDDVEDQVQDIASIQPDPELENALRDFCDPVTEPPDSKIFSPLHSQMQAELGSSYFFNSKAGDSNCNFNNNQDGMQFEHGTNELDIAKFLDSILRSPDEHFCEDSASFNISAVESESPKFINTLGRVLNDSASCSEPEVEVAQEQLGLLSESSEREGPSLMDTALGAYHRPSDISNMQDAVSAGYQVYESFSDFQELCSQSNAVACDDPIETGITIRPRLLRNQAAVQNISKVHGSAPRRIRLQTKLQFGLCRPKDLSQTDKKFEVNSIVPEAVKATEEHVSATPAAATEDDTLDMSLSNFASDTSVPQDVGLDLKSKANYSIGSQAKVLSVISKAPPALICIPSSVYLSRKGEESRGLSIWSDFRTIVLYLKH</sequence>
<keyword evidence="2" id="KW-0805">Transcription regulation</keyword>
<name>A0AA88XAP8_9ASTE</name>
<keyword evidence="3" id="KW-0238">DNA-binding</keyword>
<evidence type="ECO:0000256" key="2">
    <source>
        <dbReference type="ARBA" id="ARBA00023015"/>
    </source>
</evidence>
<keyword evidence="4" id="KW-0804">Transcription</keyword>
<dbReference type="InterPro" id="IPR036093">
    <property type="entry name" value="NAC_dom_sf"/>
</dbReference>
<dbReference type="PANTHER" id="PTHR31989">
    <property type="entry name" value="NAC DOMAIN-CONTAINING PROTEIN 82-RELATED"/>
    <property type="match status" value="1"/>
</dbReference>
<dbReference type="GO" id="GO:0005634">
    <property type="term" value="C:nucleus"/>
    <property type="evidence" value="ECO:0007669"/>
    <property type="project" value="UniProtKB-SubCell"/>
</dbReference>
<evidence type="ECO:0000313" key="8">
    <source>
        <dbReference type="EMBL" id="KAK3042819.1"/>
    </source>
</evidence>
<protein>
    <recommendedName>
        <fullName evidence="7">NAC domain-containing protein</fullName>
    </recommendedName>
</protein>
<dbReference type="InterPro" id="IPR003441">
    <property type="entry name" value="NAC-dom"/>
</dbReference>
<dbReference type="Gene3D" id="2.170.150.80">
    <property type="entry name" value="NAC domain"/>
    <property type="match status" value="1"/>
</dbReference>
<dbReference type="PROSITE" id="PS51005">
    <property type="entry name" value="NAC"/>
    <property type="match status" value="1"/>
</dbReference>
<evidence type="ECO:0000256" key="5">
    <source>
        <dbReference type="ARBA" id="ARBA00023242"/>
    </source>
</evidence>
<comment type="subcellular location">
    <subcellularLocation>
        <location evidence="1">Nucleus</location>
    </subcellularLocation>
</comment>
<feature type="domain" description="NAC" evidence="7">
    <location>
        <begin position="9"/>
        <end position="185"/>
    </location>
</feature>
<evidence type="ECO:0000256" key="6">
    <source>
        <dbReference type="SAM" id="MobiDB-lite"/>
    </source>
</evidence>
<keyword evidence="5" id="KW-0539">Nucleus</keyword>
<evidence type="ECO:0000313" key="9">
    <source>
        <dbReference type="Proteomes" id="UP001188597"/>
    </source>
</evidence>
<proteinExistence type="predicted"/>
<reference evidence="8" key="1">
    <citation type="submission" date="2022-12" db="EMBL/GenBank/DDBJ databases">
        <title>Draft genome assemblies for two species of Escallonia (Escalloniales).</title>
        <authorList>
            <person name="Chanderbali A."/>
            <person name="Dervinis C."/>
            <person name="Anghel I."/>
            <person name="Soltis D."/>
            <person name="Soltis P."/>
            <person name="Zapata F."/>
        </authorList>
    </citation>
    <scope>NUCLEOTIDE SEQUENCE</scope>
    <source>
        <strain evidence="8">UCBG64.0493</strain>
        <tissue evidence="8">Leaf</tissue>
    </source>
</reference>
<feature type="compositionally biased region" description="Polar residues" evidence="6">
    <location>
        <begin position="212"/>
        <end position="223"/>
    </location>
</feature>
<dbReference type="SUPFAM" id="SSF101941">
    <property type="entry name" value="NAC domain"/>
    <property type="match status" value="1"/>
</dbReference>
<dbReference type="GO" id="GO:0003677">
    <property type="term" value="F:DNA binding"/>
    <property type="evidence" value="ECO:0007669"/>
    <property type="project" value="UniProtKB-KW"/>
</dbReference>
<dbReference type="Proteomes" id="UP001188597">
    <property type="component" value="Unassembled WGS sequence"/>
</dbReference>
<feature type="region of interest" description="Disordered" evidence="6">
    <location>
        <begin position="191"/>
        <end position="223"/>
    </location>
</feature>
<dbReference type="Pfam" id="PF02365">
    <property type="entry name" value="NAM"/>
    <property type="match status" value="1"/>
</dbReference>
<evidence type="ECO:0000256" key="3">
    <source>
        <dbReference type="ARBA" id="ARBA00023125"/>
    </source>
</evidence>
<evidence type="ECO:0000256" key="1">
    <source>
        <dbReference type="ARBA" id="ARBA00004123"/>
    </source>
</evidence>
<dbReference type="EMBL" id="JAVXUP010000015">
    <property type="protein sequence ID" value="KAK3042819.1"/>
    <property type="molecule type" value="Genomic_DNA"/>
</dbReference>
<keyword evidence="9" id="KW-1185">Reference proteome</keyword>